<dbReference type="EMBL" id="GEDG01037758">
    <property type="protein sequence ID" value="JAP07946.1"/>
    <property type="molecule type" value="Transcribed_RNA"/>
</dbReference>
<evidence type="ECO:0000256" key="1">
    <source>
        <dbReference type="SAM" id="Phobius"/>
    </source>
</evidence>
<organism evidence="2">
    <name type="scientific">Solanum chacoense</name>
    <name type="common">Chaco potato</name>
    <dbReference type="NCBI Taxonomy" id="4108"/>
    <lineage>
        <taxon>Eukaryota</taxon>
        <taxon>Viridiplantae</taxon>
        <taxon>Streptophyta</taxon>
        <taxon>Embryophyta</taxon>
        <taxon>Tracheophyta</taxon>
        <taxon>Spermatophyta</taxon>
        <taxon>Magnoliopsida</taxon>
        <taxon>eudicotyledons</taxon>
        <taxon>Gunneridae</taxon>
        <taxon>Pentapetalae</taxon>
        <taxon>asterids</taxon>
        <taxon>lamiids</taxon>
        <taxon>Solanales</taxon>
        <taxon>Solanaceae</taxon>
        <taxon>Solanoideae</taxon>
        <taxon>Solaneae</taxon>
        <taxon>Solanum</taxon>
    </lineage>
</organism>
<dbReference type="AlphaFoldDB" id="A0A0V0GJ08"/>
<name>A0A0V0GJ08_SOLCH</name>
<evidence type="ECO:0000313" key="2">
    <source>
        <dbReference type="EMBL" id="JAP07946.1"/>
    </source>
</evidence>
<keyword evidence="1" id="KW-1133">Transmembrane helix</keyword>
<sequence>MLLCYLFNNLACPFVLIVATHKVHMLAQATVKLPMSVLSHILFAFIIPTTYRCSLGSLTFRLVCFYSLLDIGTL</sequence>
<reference evidence="2" key="1">
    <citation type="submission" date="2015-12" db="EMBL/GenBank/DDBJ databases">
        <title>Gene expression during late stages of embryo sac development: a critical building block for successful pollen-pistil interactions.</title>
        <authorList>
            <person name="Liu Y."/>
            <person name="Joly V."/>
            <person name="Sabar M."/>
            <person name="Matton D.P."/>
        </authorList>
    </citation>
    <scope>NUCLEOTIDE SEQUENCE</scope>
</reference>
<keyword evidence="1" id="KW-0472">Membrane</keyword>
<protein>
    <submittedName>
        <fullName evidence="2">Putative ovule protein</fullName>
    </submittedName>
</protein>
<keyword evidence="1" id="KW-0812">Transmembrane</keyword>
<accession>A0A0V0GJ08</accession>
<feature type="non-terminal residue" evidence="2">
    <location>
        <position position="74"/>
    </location>
</feature>
<feature type="transmembrane region" description="Helical" evidence="1">
    <location>
        <begin position="41"/>
        <end position="69"/>
    </location>
</feature>
<proteinExistence type="predicted"/>